<evidence type="ECO:0000313" key="2">
    <source>
        <dbReference type="EMBL" id="KAH6647764.1"/>
    </source>
</evidence>
<keyword evidence="1" id="KW-0812">Transmembrane</keyword>
<dbReference type="SUPFAM" id="SSF50630">
    <property type="entry name" value="Acid proteases"/>
    <property type="match status" value="1"/>
</dbReference>
<organism evidence="2 3">
    <name type="scientific">Truncatella angustata</name>
    <dbReference type="NCBI Taxonomy" id="152316"/>
    <lineage>
        <taxon>Eukaryota</taxon>
        <taxon>Fungi</taxon>
        <taxon>Dikarya</taxon>
        <taxon>Ascomycota</taxon>
        <taxon>Pezizomycotina</taxon>
        <taxon>Sordariomycetes</taxon>
        <taxon>Xylariomycetidae</taxon>
        <taxon>Amphisphaeriales</taxon>
        <taxon>Sporocadaceae</taxon>
        <taxon>Truncatella</taxon>
    </lineage>
</organism>
<dbReference type="GeneID" id="70137853"/>
<feature type="transmembrane region" description="Helical" evidence="1">
    <location>
        <begin position="456"/>
        <end position="475"/>
    </location>
</feature>
<dbReference type="RefSeq" id="XP_045954276.1">
    <property type="nucleotide sequence ID" value="XM_046108962.1"/>
</dbReference>
<keyword evidence="1" id="KW-1133">Transmembrane helix</keyword>
<evidence type="ECO:0000256" key="1">
    <source>
        <dbReference type="SAM" id="Phobius"/>
    </source>
</evidence>
<comment type="caution">
    <text evidence="2">The sequence shown here is derived from an EMBL/GenBank/DDBJ whole genome shotgun (WGS) entry which is preliminary data.</text>
</comment>
<dbReference type="AlphaFoldDB" id="A0A9P8UCQ5"/>
<dbReference type="EMBL" id="JAGPXC010000008">
    <property type="protein sequence ID" value="KAH6647764.1"/>
    <property type="molecule type" value="Genomic_DNA"/>
</dbReference>
<dbReference type="InterPro" id="IPR021109">
    <property type="entry name" value="Peptidase_aspartic_dom_sf"/>
</dbReference>
<name>A0A9P8UCQ5_9PEZI</name>
<reference evidence="2" key="1">
    <citation type="journal article" date="2021" name="Nat. Commun.">
        <title>Genetic determinants of endophytism in the Arabidopsis root mycobiome.</title>
        <authorList>
            <person name="Mesny F."/>
            <person name="Miyauchi S."/>
            <person name="Thiergart T."/>
            <person name="Pickel B."/>
            <person name="Atanasova L."/>
            <person name="Karlsson M."/>
            <person name="Huettel B."/>
            <person name="Barry K.W."/>
            <person name="Haridas S."/>
            <person name="Chen C."/>
            <person name="Bauer D."/>
            <person name="Andreopoulos W."/>
            <person name="Pangilinan J."/>
            <person name="LaButti K."/>
            <person name="Riley R."/>
            <person name="Lipzen A."/>
            <person name="Clum A."/>
            <person name="Drula E."/>
            <person name="Henrissat B."/>
            <person name="Kohler A."/>
            <person name="Grigoriev I.V."/>
            <person name="Martin F.M."/>
            <person name="Hacquard S."/>
        </authorList>
    </citation>
    <scope>NUCLEOTIDE SEQUENCE</scope>
    <source>
        <strain evidence="2">MPI-SDFR-AT-0073</strain>
    </source>
</reference>
<protein>
    <recommendedName>
        <fullName evidence="4">Peptidase A1 domain-containing protein</fullName>
    </recommendedName>
</protein>
<proteinExistence type="predicted"/>
<keyword evidence="3" id="KW-1185">Reference proteome</keyword>
<evidence type="ECO:0008006" key="4">
    <source>
        <dbReference type="Google" id="ProtNLM"/>
    </source>
</evidence>
<keyword evidence="1" id="KW-0472">Membrane</keyword>
<gene>
    <name evidence="2" type="ORF">BKA67DRAFT_683012</name>
</gene>
<sequence length="555" mass="59759">MWPRIVSEVADTPYLRIARLPGYQATGPYPTPTFKAAALIVTLAHLITLSVAQNCSLAPLSLTIQNTTFSDGIAVNRGVQTLLGGQLLGLRLSLSQNNTRVRNARDCSDIPANFSSCQGASGGVFSVSNDSFTQVPPSKWNVSAIDPHPQDATIIFGYGTTEFPGTPATIEKLPFEVWADSNAANKSELALGPSSSFLERLVDAAWAPTRNFGLYYGSRSQNWAKDGQLVIGGVDVARFDASSLQEFPLAGYGASTSCPLQVMLSDVILTNSNGNHSLFKDPDARVPACVDTIQNAFTFTRTMYTEWAQLTQHIDYDGSNYSAQTYPADREPLIGSLTIKLSNGYTSIIPHYELVSWERGTDPQGKYSITNSSRVMAAVSTGQSDLGIDVPLLGGVFLSQNYLRVDYDQKKFWLAKALTSDSTSSSIKTTCEVKSSGSGTGGNASAGGNNDLGLKVGLPVAFVVVAIGLFAFWLFKRRSNSILTGSTKTTSPFRRAFSFSVDLHDGRKRSELETIEKPVEVPSVNVTGRRMSELSAMQAAELPSPATSPNMRGYV</sequence>
<dbReference type="Proteomes" id="UP000758603">
    <property type="component" value="Unassembled WGS sequence"/>
</dbReference>
<evidence type="ECO:0000313" key="3">
    <source>
        <dbReference type="Proteomes" id="UP000758603"/>
    </source>
</evidence>
<dbReference type="Gene3D" id="2.40.70.10">
    <property type="entry name" value="Acid Proteases"/>
    <property type="match status" value="1"/>
</dbReference>
<dbReference type="OrthoDB" id="5361565at2759"/>
<accession>A0A9P8UCQ5</accession>